<sequence length="65" mass="7900">MDDSHVQDRLIFLYIQFDQIRLQWRGISPRTSPHHFQPGRFLIFIPDHERKEENKKSVFLLLLPV</sequence>
<dbReference type="AlphaFoldDB" id="A0A3E2BR88"/>
<dbReference type="Proteomes" id="UP000257323">
    <property type="component" value="Unassembled WGS sequence"/>
</dbReference>
<accession>A0A3E2BR88</accession>
<dbReference type="EMBL" id="QUAH01000001">
    <property type="protein sequence ID" value="RFT17157.1"/>
    <property type="molecule type" value="Genomic_DNA"/>
</dbReference>
<proteinExistence type="predicted"/>
<comment type="caution">
    <text evidence="1">The sequence shown here is derived from an EMBL/GenBank/DDBJ whole genome shotgun (WGS) entry which is preliminary data.</text>
</comment>
<evidence type="ECO:0000313" key="1">
    <source>
        <dbReference type="EMBL" id="RFT17157.1"/>
    </source>
</evidence>
<gene>
    <name evidence="1" type="ORF">OP8BY_1099</name>
</gene>
<protein>
    <submittedName>
        <fullName evidence="1">Uncharacterized protein</fullName>
    </submittedName>
</protein>
<name>A0A3E2BR88_9BACT</name>
<reference evidence="1 2" key="1">
    <citation type="submission" date="2018-08" db="EMBL/GenBank/DDBJ databases">
        <title>Genome analysis of the thermophilic bacterium of the candidate phylum Aminicenantes from deep subsurface aquifer revealed its physiology and ecological role.</title>
        <authorList>
            <person name="Kadnikov V.V."/>
            <person name="Mardanov A.V."/>
            <person name="Beletsky A.V."/>
            <person name="Karnachuk O.V."/>
            <person name="Ravin N.V."/>
        </authorList>
    </citation>
    <scope>NUCLEOTIDE SEQUENCE [LARGE SCALE GENOMIC DNA]</scope>
    <source>
        <strain evidence="1">BY38</strain>
    </source>
</reference>
<evidence type="ECO:0000313" key="2">
    <source>
        <dbReference type="Proteomes" id="UP000257323"/>
    </source>
</evidence>
<organism evidence="1 2">
    <name type="scientific">Candidatus Saccharicenans subterraneus</name>
    <dbReference type="NCBI Taxonomy" id="2508984"/>
    <lineage>
        <taxon>Bacteria</taxon>
        <taxon>Candidatus Aminicenantota</taxon>
        <taxon>Candidatus Aminicenantia</taxon>
        <taxon>Candidatus Aminicenantales</taxon>
        <taxon>Candidatus Saccharicenantaceae</taxon>
        <taxon>Candidatus Saccharicenans</taxon>
    </lineage>
</organism>